<evidence type="ECO:0000313" key="8">
    <source>
        <dbReference type="EMBL" id="TNV81648.1"/>
    </source>
</evidence>
<protein>
    <recommendedName>
        <fullName evidence="7">Protein kinase domain-containing protein</fullName>
    </recommendedName>
</protein>
<dbReference type="PROSITE" id="PS00108">
    <property type="entry name" value="PROTEIN_KINASE_ST"/>
    <property type="match status" value="1"/>
</dbReference>
<dbReference type="FunFam" id="1.10.510.10:FF:000624">
    <property type="entry name" value="Mitogen-activated protein kinase"/>
    <property type="match status" value="1"/>
</dbReference>
<evidence type="ECO:0000313" key="9">
    <source>
        <dbReference type="Proteomes" id="UP000785679"/>
    </source>
</evidence>
<dbReference type="GO" id="GO:0005524">
    <property type="term" value="F:ATP binding"/>
    <property type="evidence" value="ECO:0007669"/>
    <property type="project" value="UniProtKB-KW"/>
</dbReference>
<keyword evidence="6" id="KW-0067">ATP-binding</keyword>
<accession>A0A8J8T509</accession>
<dbReference type="SUPFAM" id="SSF56112">
    <property type="entry name" value="Protein kinase-like (PK-like)"/>
    <property type="match status" value="1"/>
</dbReference>
<proteinExistence type="inferred from homology"/>
<dbReference type="Pfam" id="PF00069">
    <property type="entry name" value="Pkinase"/>
    <property type="match status" value="1"/>
</dbReference>
<reference evidence="8" key="1">
    <citation type="submission" date="2019-06" db="EMBL/GenBank/DDBJ databases">
        <authorList>
            <person name="Zheng W."/>
        </authorList>
    </citation>
    <scope>NUCLEOTIDE SEQUENCE</scope>
    <source>
        <strain evidence="8">QDHG01</strain>
    </source>
</reference>
<dbReference type="InterPro" id="IPR008271">
    <property type="entry name" value="Ser/Thr_kinase_AS"/>
</dbReference>
<dbReference type="GO" id="GO:0005634">
    <property type="term" value="C:nucleus"/>
    <property type="evidence" value="ECO:0007669"/>
    <property type="project" value="TreeGrafter"/>
</dbReference>
<dbReference type="Proteomes" id="UP000785679">
    <property type="component" value="Unassembled WGS sequence"/>
</dbReference>
<dbReference type="PANTHER" id="PTHR24057:SF0">
    <property type="entry name" value="PROTEIN KINASE SHAGGY-RELATED"/>
    <property type="match status" value="1"/>
</dbReference>
<organism evidence="8 9">
    <name type="scientific">Halteria grandinella</name>
    <dbReference type="NCBI Taxonomy" id="5974"/>
    <lineage>
        <taxon>Eukaryota</taxon>
        <taxon>Sar</taxon>
        <taxon>Alveolata</taxon>
        <taxon>Ciliophora</taxon>
        <taxon>Intramacronucleata</taxon>
        <taxon>Spirotrichea</taxon>
        <taxon>Stichotrichia</taxon>
        <taxon>Sporadotrichida</taxon>
        <taxon>Halteriidae</taxon>
        <taxon>Halteria</taxon>
    </lineage>
</organism>
<sequence length="390" mass="44928">MLPRIERTKNKTQKILEKQQTKEEKKLPSQRQSYCCEKVSGQGAFGTVYKAKCLETGETFAVKKIKQDNEYKSRELELLQTFTHPNIINLKDFFVEKSDDYKSTYLNLVTDFYPETLSHVLNYVRVTIKKECVPMLLIRLYTFQLLRALTYLHGSHQVAHRDIKPQNLLIDPNGQRLALCDFGSAKKLSNPKEKSVSYISTRYYRAPELLLCSEHYGVEIDLWAAGCVLAEMLRGGRVLFEGKSNADQLAKVMMLFGTPTESQAAKLNNKYNHSKMPYVDPQPISNYFPPSTPKEAIDLVLSLLNYDPDQRLSAARCLAHPFFNPLRDEKTTLADGSPLPKSLFDFTEEELQYMRKIGGGGKLIESIIPKWQREQRDRQNRLKRACTKRR</sequence>
<evidence type="ECO:0000256" key="1">
    <source>
        <dbReference type="ARBA" id="ARBA00005527"/>
    </source>
</evidence>
<dbReference type="InterPro" id="IPR000719">
    <property type="entry name" value="Prot_kinase_dom"/>
</dbReference>
<dbReference type="PROSITE" id="PS50011">
    <property type="entry name" value="PROTEIN_KINASE_DOM"/>
    <property type="match status" value="1"/>
</dbReference>
<dbReference type="OrthoDB" id="6274257at2759"/>
<dbReference type="SMART" id="SM00220">
    <property type="entry name" value="S_TKc"/>
    <property type="match status" value="1"/>
</dbReference>
<dbReference type="AlphaFoldDB" id="A0A8J8T509"/>
<dbReference type="PANTHER" id="PTHR24057">
    <property type="entry name" value="GLYCOGEN SYNTHASE KINASE-3 ALPHA"/>
    <property type="match status" value="1"/>
</dbReference>
<evidence type="ECO:0000256" key="3">
    <source>
        <dbReference type="ARBA" id="ARBA00022679"/>
    </source>
</evidence>
<keyword evidence="9" id="KW-1185">Reference proteome</keyword>
<dbReference type="EMBL" id="RRYP01005887">
    <property type="protein sequence ID" value="TNV81648.1"/>
    <property type="molecule type" value="Genomic_DNA"/>
</dbReference>
<comment type="similarity">
    <text evidence="1">Belongs to the protein kinase superfamily. CMGC Ser/Thr protein kinase family. GSK-3 subfamily.</text>
</comment>
<keyword evidence="4" id="KW-0547">Nucleotide-binding</keyword>
<dbReference type="InterPro" id="IPR039192">
    <property type="entry name" value="STKc_GSK3"/>
</dbReference>
<dbReference type="InterPro" id="IPR050591">
    <property type="entry name" value="GSK-3"/>
</dbReference>
<evidence type="ECO:0000256" key="6">
    <source>
        <dbReference type="ARBA" id="ARBA00022840"/>
    </source>
</evidence>
<evidence type="ECO:0000256" key="4">
    <source>
        <dbReference type="ARBA" id="ARBA00022741"/>
    </source>
</evidence>
<comment type="caution">
    <text evidence="8">The sequence shown here is derived from an EMBL/GenBank/DDBJ whole genome shotgun (WGS) entry which is preliminary data.</text>
</comment>
<dbReference type="GO" id="GO:0005737">
    <property type="term" value="C:cytoplasm"/>
    <property type="evidence" value="ECO:0007669"/>
    <property type="project" value="TreeGrafter"/>
</dbReference>
<dbReference type="Gene3D" id="1.10.510.10">
    <property type="entry name" value="Transferase(Phosphotransferase) domain 1"/>
    <property type="match status" value="1"/>
</dbReference>
<evidence type="ECO:0000256" key="5">
    <source>
        <dbReference type="ARBA" id="ARBA00022777"/>
    </source>
</evidence>
<name>A0A8J8T509_HALGN</name>
<evidence type="ECO:0000256" key="2">
    <source>
        <dbReference type="ARBA" id="ARBA00022527"/>
    </source>
</evidence>
<keyword evidence="3" id="KW-0808">Transferase</keyword>
<dbReference type="InterPro" id="IPR011009">
    <property type="entry name" value="Kinase-like_dom_sf"/>
</dbReference>
<gene>
    <name evidence="8" type="ORF">FGO68_gene9611</name>
</gene>
<dbReference type="CDD" id="cd14137">
    <property type="entry name" value="STKc_GSK3"/>
    <property type="match status" value="1"/>
</dbReference>
<keyword evidence="5" id="KW-0418">Kinase</keyword>
<dbReference type="GO" id="GO:0007165">
    <property type="term" value="P:signal transduction"/>
    <property type="evidence" value="ECO:0007669"/>
    <property type="project" value="TreeGrafter"/>
</dbReference>
<evidence type="ECO:0000259" key="7">
    <source>
        <dbReference type="PROSITE" id="PS50011"/>
    </source>
</evidence>
<keyword evidence="2" id="KW-0723">Serine/threonine-protein kinase</keyword>
<feature type="domain" description="Protein kinase" evidence="7">
    <location>
        <begin position="34"/>
        <end position="323"/>
    </location>
</feature>
<dbReference type="Gene3D" id="3.30.200.20">
    <property type="entry name" value="Phosphorylase Kinase, domain 1"/>
    <property type="match status" value="1"/>
</dbReference>
<dbReference type="GO" id="GO:0004674">
    <property type="term" value="F:protein serine/threonine kinase activity"/>
    <property type="evidence" value="ECO:0007669"/>
    <property type="project" value="UniProtKB-KW"/>
</dbReference>
<dbReference type="GO" id="GO:0030154">
    <property type="term" value="P:cell differentiation"/>
    <property type="evidence" value="ECO:0007669"/>
    <property type="project" value="TreeGrafter"/>
</dbReference>